<evidence type="ECO:0000256" key="1">
    <source>
        <dbReference type="ARBA" id="ARBA00004123"/>
    </source>
</evidence>
<dbReference type="Pfam" id="PF08423">
    <property type="entry name" value="Rad51"/>
    <property type="match status" value="1"/>
</dbReference>
<keyword evidence="5" id="KW-1185">Reference proteome</keyword>
<dbReference type="GO" id="GO:0042148">
    <property type="term" value="P:DNA strand invasion"/>
    <property type="evidence" value="ECO:0007669"/>
    <property type="project" value="TreeGrafter"/>
</dbReference>
<accession>A0A1R2BQB4</accession>
<dbReference type="EMBL" id="MPUH01000503">
    <property type="protein sequence ID" value="OMJ78785.1"/>
    <property type="molecule type" value="Genomic_DNA"/>
</dbReference>
<dbReference type="SUPFAM" id="SSF52540">
    <property type="entry name" value="P-loop containing nucleoside triphosphate hydrolases"/>
    <property type="match status" value="1"/>
</dbReference>
<proteinExistence type="predicted"/>
<dbReference type="InterPro" id="IPR013632">
    <property type="entry name" value="Rad51_C"/>
</dbReference>
<dbReference type="InterPro" id="IPR051988">
    <property type="entry name" value="HRR_RAD51_Paralog"/>
</dbReference>
<keyword evidence="2" id="KW-0539">Nucleus</keyword>
<dbReference type="Gene3D" id="3.40.50.300">
    <property type="entry name" value="P-loop containing nucleotide triphosphate hydrolases"/>
    <property type="match status" value="1"/>
</dbReference>
<sequence>MELPSWWSSNSDEVIFNDLNLDMSVVPTQIEALDDVIFGGLITGCIYEVVGEAGTGKTNFCLEVVKNISKTHKCYYLNTLKPVSQSRLASIGANLSNIIFRYSTTFEQSKLYIYEDLGSLLNINDDIKLIVVDNIYSFVAELDDPYQKSSAIRAIAMVLKLYSDKYKVAVIIVNNVVADMQGKTVPGLGVNWANCINYRLLLEKKINERTLKILQSIDSSQGTELILSITNTSVNLISKSFSFT</sequence>
<dbReference type="AlphaFoldDB" id="A0A1R2BQB4"/>
<dbReference type="GO" id="GO:0000400">
    <property type="term" value="F:four-way junction DNA binding"/>
    <property type="evidence" value="ECO:0007669"/>
    <property type="project" value="TreeGrafter"/>
</dbReference>
<dbReference type="InterPro" id="IPR020588">
    <property type="entry name" value="RecA_ATP-bd"/>
</dbReference>
<comment type="subcellular location">
    <subcellularLocation>
        <location evidence="1">Nucleus</location>
    </subcellularLocation>
</comment>
<evidence type="ECO:0000313" key="5">
    <source>
        <dbReference type="Proteomes" id="UP000187209"/>
    </source>
</evidence>
<dbReference type="GO" id="GO:0005657">
    <property type="term" value="C:replication fork"/>
    <property type="evidence" value="ECO:0007669"/>
    <property type="project" value="TreeGrafter"/>
</dbReference>
<evidence type="ECO:0000313" key="4">
    <source>
        <dbReference type="EMBL" id="OMJ78785.1"/>
    </source>
</evidence>
<organism evidence="4 5">
    <name type="scientific">Stentor coeruleus</name>
    <dbReference type="NCBI Taxonomy" id="5963"/>
    <lineage>
        <taxon>Eukaryota</taxon>
        <taxon>Sar</taxon>
        <taxon>Alveolata</taxon>
        <taxon>Ciliophora</taxon>
        <taxon>Postciliodesmatophora</taxon>
        <taxon>Heterotrichea</taxon>
        <taxon>Heterotrichida</taxon>
        <taxon>Stentoridae</taxon>
        <taxon>Stentor</taxon>
    </lineage>
</organism>
<gene>
    <name evidence="4" type="ORF">SteCoe_21312</name>
</gene>
<dbReference type="GO" id="GO:0005524">
    <property type="term" value="F:ATP binding"/>
    <property type="evidence" value="ECO:0007669"/>
    <property type="project" value="InterPro"/>
</dbReference>
<name>A0A1R2BQB4_9CILI</name>
<dbReference type="Proteomes" id="UP000187209">
    <property type="component" value="Unassembled WGS sequence"/>
</dbReference>
<dbReference type="GO" id="GO:0007131">
    <property type="term" value="P:reciprocal meiotic recombination"/>
    <property type="evidence" value="ECO:0007669"/>
    <property type="project" value="TreeGrafter"/>
</dbReference>
<dbReference type="GO" id="GO:0005815">
    <property type="term" value="C:microtubule organizing center"/>
    <property type="evidence" value="ECO:0007669"/>
    <property type="project" value="TreeGrafter"/>
</dbReference>
<protein>
    <recommendedName>
        <fullName evidence="3">RecA family profile 1 domain-containing protein</fullName>
    </recommendedName>
</protein>
<dbReference type="InterPro" id="IPR027417">
    <property type="entry name" value="P-loop_NTPase"/>
</dbReference>
<reference evidence="4 5" key="1">
    <citation type="submission" date="2016-11" db="EMBL/GenBank/DDBJ databases">
        <title>The macronuclear genome of Stentor coeruleus: a giant cell with tiny introns.</title>
        <authorList>
            <person name="Slabodnick M."/>
            <person name="Ruby J.G."/>
            <person name="Reiff S.B."/>
            <person name="Swart E.C."/>
            <person name="Gosai S."/>
            <person name="Prabakaran S."/>
            <person name="Witkowska E."/>
            <person name="Larue G.E."/>
            <person name="Fisher S."/>
            <person name="Freeman R.M."/>
            <person name="Gunawardena J."/>
            <person name="Chu W."/>
            <person name="Stover N.A."/>
            <person name="Gregory B.D."/>
            <person name="Nowacki M."/>
            <person name="Derisi J."/>
            <person name="Roy S.W."/>
            <person name="Marshall W.F."/>
            <person name="Sood P."/>
        </authorList>
    </citation>
    <scope>NUCLEOTIDE SEQUENCE [LARGE SCALE GENOMIC DNA]</scope>
    <source>
        <strain evidence="4">WM001</strain>
    </source>
</reference>
<evidence type="ECO:0000259" key="3">
    <source>
        <dbReference type="PROSITE" id="PS50162"/>
    </source>
</evidence>
<dbReference type="GO" id="GO:0003697">
    <property type="term" value="F:single-stranded DNA binding"/>
    <property type="evidence" value="ECO:0007669"/>
    <property type="project" value="TreeGrafter"/>
</dbReference>
<evidence type="ECO:0000256" key="2">
    <source>
        <dbReference type="ARBA" id="ARBA00023242"/>
    </source>
</evidence>
<dbReference type="GO" id="GO:0033063">
    <property type="term" value="C:Rad51B-Rad51C-Rad51D-XRCC2 complex"/>
    <property type="evidence" value="ECO:0007669"/>
    <property type="project" value="TreeGrafter"/>
</dbReference>
<feature type="domain" description="RecA family profile 1" evidence="3">
    <location>
        <begin position="22"/>
        <end position="176"/>
    </location>
</feature>
<dbReference type="OrthoDB" id="287485at2759"/>
<comment type="caution">
    <text evidence="4">The sequence shown here is derived from an EMBL/GenBank/DDBJ whole genome shotgun (WGS) entry which is preliminary data.</text>
</comment>
<dbReference type="PANTHER" id="PTHR46457">
    <property type="entry name" value="DNA REPAIR PROTEIN RAD51 HOMOLOG 4"/>
    <property type="match status" value="1"/>
</dbReference>
<dbReference type="PROSITE" id="PS50162">
    <property type="entry name" value="RECA_2"/>
    <property type="match status" value="1"/>
</dbReference>
<dbReference type="PANTHER" id="PTHR46457:SF1">
    <property type="entry name" value="DNA REPAIR PROTEIN RAD51 HOMOLOG 4"/>
    <property type="match status" value="1"/>
</dbReference>
<dbReference type="GO" id="GO:0140664">
    <property type="term" value="F:ATP-dependent DNA damage sensor activity"/>
    <property type="evidence" value="ECO:0007669"/>
    <property type="project" value="InterPro"/>
</dbReference>
<dbReference type="GO" id="GO:0000723">
    <property type="term" value="P:telomere maintenance"/>
    <property type="evidence" value="ECO:0007669"/>
    <property type="project" value="TreeGrafter"/>
</dbReference>
<dbReference type="GO" id="GO:0000724">
    <property type="term" value="P:double-strand break repair via homologous recombination"/>
    <property type="evidence" value="ECO:0007669"/>
    <property type="project" value="TreeGrafter"/>
</dbReference>